<dbReference type="AlphaFoldDB" id="A0A937JQU4"/>
<dbReference type="RefSeq" id="WP_201836710.1">
    <property type="nucleotide sequence ID" value="NZ_JAERRK010000008.1"/>
</dbReference>
<protein>
    <submittedName>
        <fullName evidence="2">Beta-lactamase family protein</fullName>
    </submittedName>
</protein>
<dbReference type="PANTHER" id="PTHR43283:SF3">
    <property type="entry name" value="BETA-LACTAMASE FAMILY PROTEIN (AFU_ORTHOLOGUE AFUA_5G07500)"/>
    <property type="match status" value="1"/>
</dbReference>
<dbReference type="Gene3D" id="3.40.710.10">
    <property type="entry name" value="DD-peptidase/beta-lactamase superfamily"/>
    <property type="match status" value="1"/>
</dbReference>
<evidence type="ECO:0000259" key="1">
    <source>
        <dbReference type="Pfam" id="PF00144"/>
    </source>
</evidence>
<reference evidence="2" key="1">
    <citation type="submission" date="2021-01" db="EMBL/GenBank/DDBJ databases">
        <title>WGS of actinomycetes isolated from Thailand.</title>
        <authorList>
            <person name="Thawai C."/>
        </authorList>
    </citation>
    <scope>NUCLEOTIDE SEQUENCE</scope>
    <source>
        <strain evidence="2">RCU-197</strain>
    </source>
</reference>
<dbReference type="Proteomes" id="UP000661858">
    <property type="component" value="Unassembled WGS sequence"/>
</dbReference>
<dbReference type="InterPro" id="IPR001466">
    <property type="entry name" value="Beta-lactam-related"/>
</dbReference>
<evidence type="ECO:0000313" key="3">
    <source>
        <dbReference type="Proteomes" id="UP000661858"/>
    </source>
</evidence>
<gene>
    <name evidence="2" type="ORF">JK359_17820</name>
</gene>
<dbReference type="PANTHER" id="PTHR43283">
    <property type="entry name" value="BETA-LACTAMASE-RELATED"/>
    <property type="match status" value="1"/>
</dbReference>
<name>A0A937JQU4_9ACTN</name>
<feature type="domain" description="Beta-lactamase-related" evidence="1">
    <location>
        <begin position="23"/>
        <end position="389"/>
    </location>
</feature>
<organism evidence="2 3">
    <name type="scientific">Streptomyces actinomycinicus</name>
    <dbReference type="NCBI Taxonomy" id="1695166"/>
    <lineage>
        <taxon>Bacteria</taxon>
        <taxon>Bacillati</taxon>
        <taxon>Actinomycetota</taxon>
        <taxon>Actinomycetes</taxon>
        <taxon>Kitasatosporales</taxon>
        <taxon>Streptomycetaceae</taxon>
        <taxon>Streptomyces</taxon>
    </lineage>
</organism>
<sequence length="407" mass="44025">MAQLRQDVEAAEAGLDGAALDRLDRHLARLVDEGRLPGHLVAVARGGRVAHLTTYGHRDVAAALPVEPDTLWRIYSMTKPVTAVAVLLLVEEGRLSLDDPLDRHLPAFAEPRVYDGGEGAGMRTRPAAGPVLIRHLLTHTAGMTFGFYHRHPVDALYRASGLEYSVPPGAGLAETVEVYARMPLQFDPGTQWNYSVASNVLGRVIEVVSGQPLDAFFENRVLRPLGMTDTGFHIAPGQAGRLAELYGETDEGGIEPVPGLPVHGRPRFLSGSGGLVSCAHDFHRFMEMLRRGGELDGVRLLSPRTLALMTRNQLPGGATLRSFGAPVHQEAGNDGLGFGFNVSVVTDPARTLAPSSPGTYGWTGVASTAFWVDPAHDLTVQFMSQVRPRKLKVFPELRRLVHAALRD</sequence>
<proteinExistence type="predicted"/>
<dbReference type="SUPFAM" id="SSF56601">
    <property type="entry name" value="beta-lactamase/transpeptidase-like"/>
    <property type="match status" value="1"/>
</dbReference>
<dbReference type="Pfam" id="PF00144">
    <property type="entry name" value="Beta-lactamase"/>
    <property type="match status" value="1"/>
</dbReference>
<comment type="caution">
    <text evidence="2">The sequence shown here is derived from an EMBL/GenBank/DDBJ whole genome shotgun (WGS) entry which is preliminary data.</text>
</comment>
<dbReference type="InterPro" id="IPR012338">
    <property type="entry name" value="Beta-lactam/transpept-like"/>
</dbReference>
<dbReference type="InterPro" id="IPR050789">
    <property type="entry name" value="Diverse_Enzym_Activities"/>
</dbReference>
<keyword evidence="3" id="KW-1185">Reference proteome</keyword>
<evidence type="ECO:0000313" key="2">
    <source>
        <dbReference type="EMBL" id="MBL1083803.1"/>
    </source>
</evidence>
<dbReference type="EMBL" id="JAERRK010000008">
    <property type="protein sequence ID" value="MBL1083803.1"/>
    <property type="molecule type" value="Genomic_DNA"/>
</dbReference>
<accession>A0A937JQU4</accession>